<reference evidence="3 4" key="2">
    <citation type="submission" date="2019-02" db="EMBL/GenBank/DDBJ databases">
        <title>Draft Genome Sequences of Six Type Strains of the Genus Massilia.</title>
        <authorList>
            <person name="Miess H."/>
            <person name="Frediansyhah A."/>
            <person name="Gross H."/>
        </authorList>
    </citation>
    <scope>NUCLEOTIDE SEQUENCE [LARGE SCALE GENOMIC DNA]</scope>
    <source>
        <strain evidence="3 4">DSM 17472</strain>
    </source>
</reference>
<reference evidence="2" key="3">
    <citation type="submission" date="2022-12" db="EMBL/GenBank/DDBJ databases">
        <authorList>
            <person name="Sun Q."/>
            <person name="Kim S."/>
        </authorList>
    </citation>
    <scope>NUCLEOTIDE SEQUENCE</scope>
    <source>
        <strain evidence="2">KCTC 12343</strain>
    </source>
</reference>
<keyword evidence="4" id="KW-1185">Reference proteome</keyword>
<evidence type="ECO:0000313" key="4">
    <source>
        <dbReference type="Proteomes" id="UP000292307"/>
    </source>
</evidence>
<dbReference type="Pfam" id="PF25559">
    <property type="entry name" value="DUF7931"/>
    <property type="match status" value="1"/>
</dbReference>
<accession>A0A411WU46</accession>
<protein>
    <recommendedName>
        <fullName evidence="1">DUF7931 domain-containing protein</fullName>
    </recommendedName>
</protein>
<dbReference type="EMBL" id="CP036401">
    <property type="protein sequence ID" value="QBI00305.1"/>
    <property type="molecule type" value="Genomic_DNA"/>
</dbReference>
<evidence type="ECO:0000313" key="2">
    <source>
        <dbReference type="EMBL" id="GGY52804.1"/>
    </source>
</evidence>
<proteinExistence type="predicted"/>
<organism evidence="2 5">
    <name type="scientific">Pseudoduganella albidiflava</name>
    <dbReference type="NCBI Taxonomy" id="321983"/>
    <lineage>
        <taxon>Bacteria</taxon>
        <taxon>Pseudomonadati</taxon>
        <taxon>Pseudomonadota</taxon>
        <taxon>Betaproteobacteria</taxon>
        <taxon>Burkholderiales</taxon>
        <taxon>Oxalobacteraceae</taxon>
        <taxon>Telluria group</taxon>
        <taxon>Pseudoduganella</taxon>
    </lineage>
</organism>
<dbReference type="Proteomes" id="UP000628442">
    <property type="component" value="Unassembled WGS sequence"/>
</dbReference>
<dbReference type="RefSeq" id="WP_131144446.1">
    <property type="nucleotide sequence ID" value="NZ_BMWV01000009.1"/>
</dbReference>
<sequence length="160" mass="18350">MDRQIPREVFDTRAGFQAQLEACLSRSRVSLAMFDPDFGWWELGSTGNDALLRAFLRHGGRLQLVAHGNARLERDAPRFLRILHDYSHLVECRLTNASIRHLTDSFCIGDEHHLVRRFHSDHFRGEAIFQSPSSTQSYLERYQSIWAETRPGLQAGVTGL</sequence>
<dbReference type="OrthoDB" id="9179759at2"/>
<dbReference type="AlphaFoldDB" id="A0A411WU46"/>
<gene>
    <name evidence="3" type="ORF">EYF70_05125</name>
    <name evidence="2" type="ORF">GCM10007387_38930</name>
</gene>
<evidence type="ECO:0000313" key="3">
    <source>
        <dbReference type="EMBL" id="QBI00305.1"/>
    </source>
</evidence>
<dbReference type="EMBL" id="BMWV01000009">
    <property type="protein sequence ID" value="GGY52804.1"/>
    <property type="molecule type" value="Genomic_DNA"/>
</dbReference>
<name>A0A411WU46_9BURK</name>
<feature type="domain" description="DUF7931" evidence="1">
    <location>
        <begin position="16"/>
        <end position="151"/>
    </location>
</feature>
<dbReference type="InterPro" id="IPR057691">
    <property type="entry name" value="DUF7931"/>
</dbReference>
<dbReference type="Proteomes" id="UP000292307">
    <property type="component" value="Chromosome"/>
</dbReference>
<reference evidence="2" key="1">
    <citation type="journal article" date="2014" name="Int. J. Syst. Evol. Microbiol.">
        <title>Complete genome sequence of Corynebacterium casei LMG S-19264T (=DSM 44701T), isolated from a smear-ripened cheese.</title>
        <authorList>
            <consortium name="US DOE Joint Genome Institute (JGI-PGF)"/>
            <person name="Walter F."/>
            <person name="Albersmeier A."/>
            <person name="Kalinowski J."/>
            <person name="Ruckert C."/>
        </authorList>
    </citation>
    <scope>NUCLEOTIDE SEQUENCE</scope>
    <source>
        <strain evidence="2">KCTC 12343</strain>
    </source>
</reference>
<evidence type="ECO:0000313" key="5">
    <source>
        <dbReference type="Proteomes" id="UP000628442"/>
    </source>
</evidence>
<evidence type="ECO:0000259" key="1">
    <source>
        <dbReference type="Pfam" id="PF25559"/>
    </source>
</evidence>